<comment type="caution">
    <text evidence="1">The sequence shown here is derived from an EMBL/GenBank/DDBJ whole genome shotgun (WGS) entry which is preliminary data.</text>
</comment>
<reference evidence="1 2" key="1">
    <citation type="submission" date="2020-10" db="EMBL/GenBank/DDBJ databases">
        <title>Sequencing the genomes of 1000 actinobacteria strains.</title>
        <authorList>
            <person name="Klenk H.-P."/>
        </authorList>
    </citation>
    <scope>NUCLEOTIDE SEQUENCE [LARGE SCALE GENOMIC DNA]</scope>
    <source>
        <strain evidence="1 2">DSM 43173</strain>
    </source>
</reference>
<dbReference type="Proteomes" id="UP000633509">
    <property type="component" value="Unassembled WGS sequence"/>
</dbReference>
<organism evidence="1 2">
    <name type="scientific">Nonomuraea angiospora</name>
    <dbReference type="NCBI Taxonomy" id="46172"/>
    <lineage>
        <taxon>Bacteria</taxon>
        <taxon>Bacillati</taxon>
        <taxon>Actinomycetota</taxon>
        <taxon>Actinomycetes</taxon>
        <taxon>Streptosporangiales</taxon>
        <taxon>Streptosporangiaceae</taxon>
        <taxon>Nonomuraea</taxon>
    </lineage>
</organism>
<sequence length="41" mass="4830">MNWFTWRTRMPPQPSQRDSIFAVCSVIPTPTLPTPLSRWAR</sequence>
<name>A0ABR9LZB3_9ACTN</name>
<keyword evidence="2" id="KW-1185">Reference proteome</keyword>
<proteinExistence type="predicted"/>
<evidence type="ECO:0000313" key="1">
    <source>
        <dbReference type="EMBL" id="MBE1585974.1"/>
    </source>
</evidence>
<gene>
    <name evidence="1" type="ORF">H4W80_004232</name>
</gene>
<accession>A0ABR9LZB3</accession>
<dbReference type="EMBL" id="JADBEK010000001">
    <property type="protein sequence ID" value="MBE1585974.1"/>
    <property type="molecule type" value="Genomic_DNA"/>
</dbReference>
<protein>
    <submittedName>
        <fullName evidence="1">Uncharacterized protein</fullName>
    </submittedName>
</protein>
<evidence type="ECO:0000313" key="2">
    <source>
        <dbReference type="Proteomes" id="UP000633509"/>
    </source>
</evidence>